<proteinExistence type="predicted"/>
<reference evidence="1" key="1">
    <citation type="submission" date="2018-05" db="EMBL/GenBank/DDBJ databases">
        <authorList>
            <person name="Lanie J.A."/>
            <person name="Ng W.-L."/>
            <person name="Kazmierczak K.M."/>
            <person name="Andrzejewski T.M."/>
            <person name="Davidsen T.M."/>
            <person name="Wayne K.J."/>
            <person name="Tettelin H."/>
            <person name="Glass J.I."/>
            <person name="Rusch D."/>
            <person name="Podicherti R."/>
            <person name="Tsui H.-C.T."/>
            <person name="Winkler M.E."/>
        </authorList>
    </citation>
    <scope>NUCLEOTIDE SEQUENCE</scope>
</reference>
<organism evidence="1">
    <name type="scientific">marine metagenome</name>
    <dbReference type="NCBI Taxonomy" id="408172"/>
    <lineage>
        <taxon>unclassified sequences</taxon>
        <taxon>metagenomes</taxon>
        <taxon>ecological metagenomes</taxon>
    </lineage>
</organism>
<protein>
    <submittedName>
        <fullName evidence="1">Uncharacterized protein</fullName>
    </submittedName>
</protein>
<name>A0A382FCT7_9ZZZZ</name>
<dbReference type="AlphaFoldDB" id="A0A382FCT7"/>
<sequence>MAARKCACLGSSGVGRANPRSLNAALLLEVHRSLIKQDLEGDLALVLEVVRQIDRGHAALAQLSFDGVKAVQGLI</sequence>
<gene>
    <name evidence="1" type="ORF">METZ01_LOCUS212968</name>
</gene>
<evidence type="ECO:0000313" key="1">
    <source>
        <dbReference type="EMBL" id="SVB60114.1"/>
    </source>
</evidence>
<dbReference type="EMBL" id="UINC01048951">
    <property type="protein sequence ID" value="SVB60114.1"/>
    <property type="molecule type" value="Genomic_DNA"/>
</dbReference>
<accession>A0A382FCT7</accession>